<organism evidence="2 3">
    <name type="scientific">Trichonephila inaurata madagascariensis</name>
    <dbReference type="NCBI Taxonomy" id="2747483"/>
    <lineage>
        <taxon>Eukaryota</taxon>
        <taxon>Metazoa</taxon>
        <taxon>Ecdysozoa</taxon>
        <taxon>Arthropoda</taxon>
        <taxon>Chelicerata</taxon>
        <taxon>Arachnida</taxon>
        <taxon>Araneae</taxon>
        <taxon>Araneomorphae</taxon>
        <taxon>Entelegynae</taxon>
        <taxon>Araneoidea</taxon>
        <taxon>Nephilidae</taxon>
        <taxon>Trichonephila</taxon>
        <taxon>Trichonephila inaurata</taxon>
    </lineage>
</organism>
<evidence type="ECO:0000313" key="2">
    <source>
        <dbReference type="EMBL" id="GFY43916.1"/>
    </source>
</evidence>
<accession>A0A8X6X1U7</accession>
<evidence type="ECO:0000313" key="3">
    <source>
        <dbReference type="Proteomes" id="UP000886998"/>
    </source>
</evidence>
<protein>
    <submittedName>
        <fullName evidence="2">Uncharacterized protein</fullName>
    </submittedName>
</protein>
<sequence length="273" mass="30436">MEPNLDQHTDMDLAHLTSSSSLTRSSTPILSNWERLQIANSELRKFSILHANVSHAIEAAAPYAQEDDSDLADMYSRQGYLEQRKQQAVSDLTTLPRCNTPGCRIHFTPVNSPSKSNVNDFLELPKKISSKRKESEDGFISPTSKQTFDNLIRPNMSYAQAASKKLTINSKPPQQMAAPTRTRRNPAMSFSKPTNQVVLPSPIITNTNVEDNSPQALILQTLQQTIQALTVITQQFSALTFNNPAPQPKKSKSKLTKPQLQTLLEAYLDNDDD</sequence>
<feature type="region of interest" description="Disordered" evidence="1">
    <location>
        <begin position="172"/>
        <end position="194"/>
    </location>
</feature>
<keyword evidence="3" id="KW-1185">Reference proteome</keyword>
<gene>
    <name evidence="2" type="ORF">TNIN_204761</name>
</gene>
<dbReference type="Proteomes" id="UP000886998">
    <property type="component" value="Unassembled WGS sequence"/>
</dbReference>
<dbReference type="AlphaFoldDB" id="A0A8X6X1U7"/>
<reference evidence="2" key="1">
    <citation type="submission" date="2020-08" db="EMBL/GenBank/DDBJ databases">
        <title>Multicomponent nature underlies the extraordinary mechanical properties of spider dragline silk.</title>
        <authorList>
            <person name="Kono N."/>
            <person name="Nakamura H."/>
            <person name="Mori M."/>
            <person name="Yoshida Y."/>
            <person name="Ohtoshi R."/>
            <person name="Malay A.D."/>
            <person name="Moran D.A.P."/>
            <person name="Tomita M."/>
            <person name="Numata K."/>
            <person name="Arakawa K."/>
        </authorList>
    </citation>
    <scope>NUCLEOTIDE SEQUENCE</scope>
</reference>
<dbReference type="EMBL" id="BMAV01003937">
    <property type="protein sequence ID" value="GFY43916.1"/>
    <property type="molecule type" value="Genomic_DNA"/>
</dbReference>
<proteinExistence type="predicted"/>
<comment type="caution">
    <text evidence="2">The sequence shown here is derived from an EMBL/GenBank/DDBJ whole genome shotgun (WGS) entry which is preliminary data.</text>
</comment>
<evidence type="ECO:0000256" key="1">
    <source>
        <dbReference type="SAM" id="MobiDB-lite"/>
    </source>
</evidence>
<name>A0A8X6X1U7_9ARAC</name>